<evidence type="ECO:0000256" key="1">
    <source>
        <dbReference type="SAM" id="MobiDB-lite"/>
    </source>
</evidence>
<evidence type="ECO:0000313" key="3">
    <source>
        <dbReference type="Proteomes" id="UP000799757"/>
    </source>
</evidence>
<proteinExistence type="predicted"/>
<feature type="region of interest" description="Disordered" evidence="1">
    <location>
        <begin position="73"/>
        <end position="156"/>
    </location>
</feature>
<reference evidence="2" key="1">
    <citation type="journal article" date="2020" name="Stud. Mycol.">
        <title>101 Dothideomycetes genomes: a test case for predicting lifestyles and emergence of pathogens.</title>
        <authorList>
            <person name="Haridas S."/>
            <person name="Albert R."/>
            <person name="Binder M."/>
            <person name="Bloem J."/>
            <person name="Labutti K."/>
            <person name="Salamov A."/>
            <person name="Andreopoulos B."/>
            <person name="Baker S."/>
            <person name="Barry K."/>
            <person name="Bills G."/>
            <person name="Bluhm B."/>
            <person name="Cannon C."/>
            <person name="Castanera R."/>
            <person name="Culley D."/>
            <person name="Daum C."/>
            <person name="Ezra D."/>
            <person name="Gonzalez J."/>
            <person name="Henrissat B."/>
            <person name="Kuo A."/>
            <person name="Liang C."/>
            <person name="Lipzen A."/>
            <person name="Lutzoni F."/>
            <person name="Magnuson J."/>
            <person name="Mondo S."/>
            <person name="Nolan M."/>
            <person name="Ohm R."/>
            <person name="Pangilinan J."/>
            <person name="Park H.-J."/>
            <person name="Ramirez L."/>
            <person name="Alfaro M."/>
            <person name="Sun H."/>
            <person name="Tritt A."/>
            <person name="Yoshinaga Y."/>
            <person name="Zwiers L.-H."/>
            <person name="Turgeon B."/>
            <person name="Goodwin S."/>
            <person name="Spatafora J."/>
            <person name="Crous P."/>
            <person name="Grigoriev I."/>
        </authorList>
    </citation>
    <scope>NUCLEOTIDE SEQUENCE</scope>
    <source>
        <strain evidence="2">CBS 109.77</strain>
    </source>
</reference>
<dbReference type="AlphaFoldDB" id="A0A6A6X948"/>
<accession>A0A6A6X948</accession>
<dbReference type="Proteomes" id="UP000799757">
    <property type="component" value="Unassembled WGS sequence"/>
</dbReference>
<protein>
    <submittedName>
        <fullName evidence="2">Uncharacterized protein</fullName>
    </submittedName>
</protein>
<feature type="compositionally biased region" description="Basic and acidic residues" evidence="1">
    <location>
        <begin position="86"/>
        <end position="97"/>
    </location>
</feature>
<sequence>MYRKYRTTCKPGVLRIRGDPPQDHPPRFSARFFAFTRKRVLRMDDQRWQKFKRVVYTIRRWIKWELKQLGLRKENEGEVEGSVTESARESMDSEKEMSGVAGEIIQSGEVFRVQGSESTNSSRENSAQDNAEEEADADSEITERTSPPSSRSEKDE</sequence>
<keyword evidence="3" id="KW-1185">Reference proteome</keyword>
<gene>
    <name evidence="2" type="ORF">K505DRAFT_338534</name>
</gene>
<name>A0A6A6X948_9PLEO</name>
<dbReference type="EMBL" id="MU001962">
    <property type="protein sequence ID" value="KAF2792613.1"/>
    <property type="molecule type" value="Genomic_DNA"/>
</dbReference>
<organism evidence="2 3">
    <name type="scientific">Melanomma pulvis-pyrius CBS 109.77</name>
    <dbReference type="NCBI Taxonomy" id="1314802"/>
    <lineage>
        <taxon>Eukaryota</taxon>
        <taxon>Fungi</taxon>
        <taxon>Dikarya</taxon>
        <taxon>Ascomycota</taxon>
        <taxon>Pezizomycotina</taxon>
        <taxon>Dothideomycetes</taxon>
        <taxon>Pleosporomycetidae</taxon>
        <taxon>Pleosporales</taxon>
        <taxon>Melanommataceae</taxon>
        <taxon>Melanomma</taxon>
    </lineage>
</organism>
<feature type="compositionally biased region" description="Acidic residues" evidence="1">
    <location>
        <begin position="130"/>
        <end position="140"/>
    </location>
</feature>
<evidence type="ECO:0000313" key="2">
    <source>
        <dbReference type="EMBL" id="KAF2792613.1"/>
    </source>
</evidence>